<feature type="transmembrane region" description="Helical" evidence="10">
    <location>
        <begin position="388"/>
        <end position="411"/>
    </location>
</feature>
<dbReference type="KEGG" id="asui:ASUIS_0766"/>
<dbReference type="AlphaFoldDB" id="A0AAD0SPT0"/>
<evidence type="ECO:0000256" key="3">
    <source>
        <dbReference type="ARBA" id="ARBA00022475"/>
    </source>
</evidence>
<proteinExistence type="predicted"/>
<accession>A0AAD0SPT0</accession>
<evidence type="ECO:0000256" key="6">
    <source>
        <dbReference type="ARBA" id="ARBA00022801"/>
    </source>
</evidence>
<reference evidence="13 14" key="1">
    <citation type="submission" date="2018-08" db="EMBL/GenBank/DDBJ databases">
        <title>Complete genome of the Arcobacter suis type strain LMG 26152.</title>
        <authorList>
            <person name="Miller W.G."/>
            <person name="Yee E."/>
            <person name="Bono J.L."/>
        </authorList>
    </citation>
    <scope>NUCLEOTIDE SEQUENCE [LARGE SCALE GENOMIC DNA]</scope>
    <source>
        <strain evidence="13 14">CECT 7833</strain>
    </source>
</reference>
<dbReference type="SUPFAM" id="SSF90123">
    <property type="entry name" value="ABC transporter transmembrane region"/>
    <property type="match status" value="1"/>
</dbReference>
<evidence type="ECO:0000256" key="9">
    <source>
        <dbReference type="ARBA" id="ARBA00023136"/>
    </source>
</evidence>
<dbReference type="InterPro" id="IPR039421">
    <property type="entry name" value="Type_1_exporter"/>
</dbReference>
<dbReference type="Pfam" id="PF00005">
    <property type="entry name" value="ABC_tran"/>
    <property type="match status" value="1"/>
</dbReference>
<dbReference type="PROSITE" id="PS50893">
    <property type="entry name" value="ABC_TRANSPORTER_2"/>
    <property type="match status" value="1"/>
</dbReference>
<dbReference type="RefSeq" id="WP_192894441.1">
    <property type="nucleotide sequence ID" value="NZ_CP032100.1"/>
</dbReference>
<keyword evidence="7" id="KW-0067">ATP-binding</keyword>
<comment type="subcellular location">
    <subcellularLocation>
        <location evidence="1">Cell membrane</location>
        <topology evidence="1">Multi-pass membrane protein</topology>
    </subcellularLocation>
</comment>
<keyword evidence="5" id="KW-0547">Nucleotide-binding</keyword>
<keyword evidence="8 10" id="KW-1133">Transmembrane helix</keyword>
<keyword evidence="3" id="KW-1003">Cell membrane</keyword>
<dbReference type="Gene3D" id="3.40.50.300">
    <property type="entry name" value="P-loop containing nucleotide triphosphate hydrolases"/>
    <property type="match status" value="1"/>
</dbReference>
<dbReference type="GO" id="GO:0005886">
    <property type="term" value="C:plasma membrane"/>
    <property type="evidence" value="ECO:0007669"/>
    <property type="project" value="UniProtKB-SubCell"/>
</dbReference>
<dbReference type="CDD" id="cd03245">
    <property type="entry name" value="ABCC_bacteriocin_exporters"/>
    <property type="match status" value="1"/>
</dbReference>
<dbReference type="NCBIfam" id="TIGR03375">
    <property type="entry name" value="type_I_sec_LssB"/>
    <property type="match status" value="1"/>
</dbReference>
<evidence type="ECO:0000256" key="2">
    <source>
        <dbReference type="ARBA" id="ARBA00022448"/>
    </source>
</evidence>
<dbReference type="InterPro" id="IPR005074">
    <property type="entry name" value="Peptidase_C39"/>
</dbReference>
<name>A0AAD0SPT0_9BACT</name>
<dbReference type="Proteomes" id="UP000263040">
    <property type="component" value="Chromosome"/>
</dbReference>
<dbReference type="GO" id="GO:0015421">
    <property type="term" value="F:ABC-type oligopeptide transporter activity"/>
    <property type="evidence" value="ECO:0007669"/>
    <property type="project" value="TreeGrafter"/>
</dbReference>
<feature type="transmembrane region" description="Helical" evidence="10">
    <location>
        <begin position="205"/>
        <end position="222"/>
    </location>
</feature>
<dbReference type="Pfam" id="PF00664">
    <property type="entry name" value="ABC_membrane"/>
    <property type="match status" value="1"/>
</dbReference>
<dbReference type="InterPro" id="IPR017750">
    <property type="entry name" value="ATPase_T1SS"/>
</dbReference>
<evidence type="ECO:0000256" key="10">
    <source>
        <dbReference type="SAM" id="Phobius"/>
    </source>
</evidence>
<dbReference type="PANTHER" id="PTHR43394">
    <property type="entry name" value="ATP-DEPENDENT PERMEASE MDL1, MITOCHONDRIAL"/>
    <property type="match status" value="1"/>
</dbReference>
<dbReference type="InterPro" id="IPR027417">
    <property type="entry name" value="P-loop_NTPase"/>
</dbReference>
<feature type="domain" description="ABC transmembrane type-1" evidence="12">
    <location>
        <begin position="171"/>
        <end position="449"/>
    </location>
</feature>
<feature type="domain" description="ABC transporter" evidence="11">
    <location>
        <begin position="482"/>
        <end position="710"/>
    </location>
</feature>
<dbReference type="GO" id="GO:0005524">
    <property type="term" value="F:ATP binding"/>
    <property type="evidence" value="ECO:0007669"/>
    <property type="project" value="UniProtKB-KW"/>
</dbReference>
<evidence type="ECO:0000256" key="5">
    <source>
        <dbReference type="ARBA" id="ARBA00022741"/>
    </source>
</evidence>
<evidence type="ECO:0000256" key="8">
    <source>
        <dbReference type="ARBA" id="ARBA00022989"/>
    </source>
</evidence>
<evidence type="ECO:0000256" key="1">
    <source>
        <dbReference type="ARBA" id="ARBA00004651"/>
    </source>
</evidence>
<keyword evidence="9 10" id="KW-0472">Membrane</keyword>
<dbReference type="Pfam" id="PF03412">
    <property type="entry name" value="Peptidase_C39"/>
    <property type="match status" value="1"/>
</dbReference>
<evidence type="ECO:0000313" key="13">
    <source>
        <dbReference type="EMBL" id="AXX89260.1"/>
    </source>
</evidence>
<protein>
    <submittedName>
        <fullName evidence="13">Type I secretion system ATPase/permease, LssB family</fullName>
    </submittedName>
</protein>
<keyword evidence="2" id="KW-0813">Transport</keyword>
<feature type="transmembrane region" description="Helical" evidence="10">
    <location>
        <begin position="417"/>
        <end position="438"/>
    </location>
</feature>
<evidence type="ECO:0000313" key="14">
    <source>
        <dbReference type="Proteomes" id="UP000263040"/>
    </source>
</evidence>
<dbReference type="EMBL" id="CP032100">
    <property type="protein sequence ID" value="AXX89260.1"/>
    <property type="molecule type" value="Genomic_DNA"/>
</dbReference>
<evidence type="ECO:0000256" key="7">
    <source>
        <dbReference type="ARBA" id="ARBA00022840"/>
    </source>
</evidence>
<keyword evidence="6" id="KW-0378">Hydrolase</keyword>
<dbReference type="InterPro" id="IPR011527">
    <property type="entry name" value="ABC1_TM_dom"/>
</dbReference>
<evidence type="ECO:0000256" key="4">
    <source>
        <dbReference type="ARBA" id="ARBA00022692"/>
    </source>
</evidence>
<dbReference type="InterPro" id="IPR036640">
    <property type="entry name" value="ABC1_TM_sf"/>
</dbReference>
<dbReference type="PANTHER" id="PTHR43394:SF1">
    <property type="entry name" value="ATP-BINDING CASSETTE SUB-FAMILY B MEMBER 10, MITOCHONDRIAL"/>
    <property type="match status" value="1"/>
</dbReference>
<dbReference type="PROSITE" id="PS50929">
    <property type="entry name" value="ABC_TM1F"/>
    <property type="match status" value="1"/>
</dbReference>
<dbReference type="GO" id="GO:0008233">
    <property type="term" value="F:peptidase activity"/>
    <property type="evidence" value="ECO:0007669"/>
    <property type="project" value="InterPro"/>
</dbReference>
<dbReference type="Gene3D" id="3.90.70.10">
    <property type="entry name" value="Cysteine proteinases"/>
    <property type="match status" value="1"/>
</dbReference>
<dbReference type="InterPro" id="IPR003439">
    <property type="entry name" value="ABC_transporter-like_ATP-bd"/>
</dbReference>
<dbReference type="GO" id="GO:0016887">
    <property type="term" value="F:ATP hydrolysis activity"/>
    <property type="evidence" value="ECO:0007669"/>
    <property type="project" value="InterPro"/>
</dbReference>
<dbReference type="SMART" id="SM00382">
    <property type="entry name" value="AAA"/>
    <property type="match status" value="1"/>
</dbReference>
<dbReference type="FunFam" id="3.40.50.300:FF:000299">
    <property type="entry name" value="ABC transporter ATP-binding protein/permease"/>
    <property type="match status" value="1"/>
</dbReference>
<dbReference type="InterPro" id="IPR003593">
    <property type="entry name" value="AAA+_ATPase"/>
</dbReference>
<dbReference type="GO" id="GO:0006508">
    <property type="term" value="P:proteolysis"/>
    <property type="evidence" value="ECO:0007669"/>
    <property type="project" value="InterPro"/>
</dbReference>
<dbReference type="SUPFAM" id="SSF52540">
    <property type="entry name" value="P-loop containing nucleoside triphosphate hydrolases"/>
    <property type="match status" value="1"/>
</dbReference>
<evidence type="ECO:0000259" key="12">
    <source>
        <dbReference type="PROSITE" id="PS50929"/>
    </source>
</evidence>
<organism evidence="13 14">
    <name type="scientific">Arcobacter suis CECT 7833</name>
    <dbReference type="NCBI Taxonomy" id="663365"/>
    <lineage>
        <taxon>Bacteria</taxon>
        <taxon>Pseudomonadati</taxon>
        <taxon>Campylobacterota</taxon>
        <taxon>Epsilonproteobacteria</taxon>
        <taxon>Campylobacterales</taxon>
        <taxon>Arcobacteraceae</taxon>
        <taxon>Arcobacter</taxon>
    </lineage>
</organism>
<sequence length="711" mass="79809">MQIQENSTTSQEESIFEDTTLNREEYPLLFTLKYILDFYFGEISLNTIISFSAKSNKGFTQELAIDVVKEVGFTAVCKDMKASDIPNHFLPCIVFDKNEKPYVLKRKGKECFLHDPITNGEIKKDSSYLKNFTKAILVFRDPKKEKILDQIKGKEWFWNPVKKFWRAYIEIGFLTFFINIFALAVPLFSMSVYDRVVPNNATETLFVLASGVIIILLFDVFFKSVRNHIIEKVGKELGLHLEEELLKRVLSIQSQYDSMLVGTKANLFRELALIKDFFATKSIVQVIDFPFFFIAVAVIFIISPMIALVPISIAILVLIFNFAMQVPISNLSKKNIENVQAKHSYLVETIQGSEIIKLSNARATKLFNWRNIIAVTDSISHKIQSLNVFSMNLSQTVIQFVTLLVIIVGVFEINNKTLSVGGLIAVTILASRAMVPVIQASMMAIKLKEIKESLDNINEFWHLPLENDKNIEIGLGEIKGNIEFKNVDFYYKNSKYASLENCNIKIKEGEKVGIIGQTGAGKSTFLRILTGLDSPTKGSVYLDGHEISTIHPVEIRQNIGVMPQEPFLFSGTLKENIELSSPISKEKMMQLIKITGLEDLVKKSGQGDGLQVGERGCNLSVGQRHLVALARALLNNPPILILDEPTTGLDVGLEKSLITHMKQVLDNKTLIVITHRFAALDLVDRVIVLNQGKIVADGPKNAVLAALQEKK</sequence>
<evidence type="ECO:0000259" key="11">
    <source>
        <dbReference type="PROSITE" id="PS50893"/>
    </source>
</evidence>
<keyword evidence="14" id="KW-1185">Reference proteome</keyword>
<feature type="transmembrane region" description="Helical" evidence="10">
    <location>
        <begin position="283"/>
        <end position="302"/>
    </location>
</feature>
<gene>
    <name evidence="13" type="ORF">ASUIS_0766</name>
</gene>
<dbReference type="Gene3D" id="1.20.1560.10">
    <property type="entry name" value="ABC transporter type 1, transmembrane domain"/>
    <property type="match status" value="1"/>
</dbReference>
<keyword evidence="4 10" id="KW-0812">Transmembrane</keyword>
<feature type="transmembrane region" description="Helical" evidence="10">
    <location>
        <begin position="171"/>
        <end position="193"/>
    </location>
</feature>